<evidence type="ECO:0000313" key="3">
    <source>
        <dbReference type="Proteomes" id="UP000678016"/>
    </source>
</evidence>
<protein>
    <submittedName>
        <fullName evidence="2">Pilus assembly protein</fullName>
    </submittedName>
</protein>
<name>A0ABX8CDL0_9ACTN</name>
<sequence length="140" mass="14182">MNRHDNAADRGSASAELALLTPVLILIAMLVLLAHRLVSAGMAADAAAHAAARAATLERTPAAAHTAAETAATQAVRTHSLSCATHDLTVDTGGLTPGATVDVTLTCHANLSDLVGLHLPGTRTIEGTASSVVDTYRSTP</sequence>
<proteinExistence type="predicted"/>
<evidence type="ECO:0000259" key="1">
    <source>
        <dbReference type="Pfam" id="PF07811"/>
    </source>
</evidence>
<evidence type="ECO:0000313" key="2">
    <source>
        <dbReference type="EMBL" id="QUX30638.1"/>
    </source>
</evidence>
<organism evidence="2 3">
    <name type="scientific">Nocardiopsis akebiae</name>
    <dbReference type="NCBI Taxonomy" id="2831968"/>
    <lineage>
        <taxon>Bacteria</taxon>
        <taxon>Bacillati</taxon>
        <taxon>Actinomycetota</taxon>
        <taxon>Actinomycetes</taxon>
        <taxon>Streptosporangiales</taxon>
        <taxon>Nocardiopsidaceae</taxon>
        <taxon>Nocardiopsis</taxon>
    </lineage>
</organism>
<dbReference type="RefSeq" id="WP_212643388.1">
    <property type="nucleotide sequence ID" value="NZ_CP074132.1"/>
</dbReference>
<dbReference type="EMBL" id="CP074132">
    <property type="protein sequence ID" value="QUX30638.1"/>
    <property type="molecule type" value="Genomic_DNA"/>
</dbReference>
<dbReference type="Pfam" id="PF07811">
    <property type="entry name" value="TadE"/>
    <property type="match status" value="1"/>
</dbReference>
<dbReference type="Proteomes" id="UP000678016">
    <property type="component" value="Chromosome"/>
</dbReference>
<keyword evidence="3" id="KW-1185">Reference proteome</keyword>
<feature type="domain" description="TadE-like" evidence="1">
    <location>
        <begin position="11"/>
        <end position="53"/>
    </location>
</feature>
<gene>
    <name evidence="2" type="ORF">KGD83_09095</name>
</gene>
<reference evidence="3" key="1">
    <citation type="submission" date="2021-05" db="EMBL/GenBank/DDBJ databases">
        <title>Direct Submission.</title>
        <authorList>
            <person name="Li K."/>
            <person name="Gao J."/>
        </authorList>
    </citation>
    <scope>NUCLEOTIDE SEQUENCE [LARGE SCALE GENOMIC DNA]</scope>
    <source>
        <strain evidence="3">HDS12</strain>
    </source>
</reference>
<dbReference type="InterPro" id="IPR012495">
    <property type="entry name" value="TadE-like_dom"/>
</dbReference>
<accession>A0ABX8CDL0</accession>